<keyword evidence="6" id="KW-0804">Transcription</keyword>
<dbReference type="GO" id="GO:0006269">
    <property type="term" value="P:DNA replication, synthesis of primer"/>
    <property type="evidence" value="ECO:0007669"/>
    <property type="project" value="UniProtKB-KW"/>
</dbReference>
<dbReference type="SUPFAM" id="SSF56731">
    <property type="entry name" value="DNA primase core"/>
    <property type="match status" value="1"/>
</dbReference>
<feature type="domain" description="Toprim" evidence="7">
    <location>
        <begin position="197"/>
        <end position="283"/>
    </location>
</feature>
<name>E8PPH2_THESS</name>
<keyword evidence="4" id="KW-0548">Nucleotidyltransferase</keyword>
<dbReference type="Pfam" id="PF13362">
    <property type="entry name" value="Toprim_3"/>
    <property type="match status" value="1"/>
</dbReference>
<gene>
    <name evidence="9" type="ordered locus">TSC_c10160</name>
</gene>
<evidence type="ECO:0000256" key="5">
    <source>
        <dbReference type="ARBA" id="ARBA00022705"/>
    </source>
</evidence>
<dbReference type="AlphaFoldDB" id="E8PPH2"/>
<dbReference type="InterPro" id="IPR055570">
    <property type="entry name" value="DUF7146"/>
</dbReference>
<dbReference type="KEGG" id="tsc:TSC_c10160"/>
<dbReference type="HOGENOM" id="CLU_059689_2_0_0"/>
<keyword evidence="3" id="KW-0808">Transferase</keyword>
<evidence type="ECO:0000256" key="1">
    <source>
        <dbReference type="ARBA" id="ARBA00022478"/>
    </source>
</evidence>
<dbReference type="GO" id="GO:0003677">
    <property type="term" value="F:DNA binding"/>
    <property type="evidence" value="ECO:0007669"/>
    <property type="project" value="InterPro"/>
</dbReference>
<reference evidence="9 10" key="2">
    <citation type="journal article" date="2011" name="BMC Genomics">
        <title>Sequence of the hyperplastic genome of the naturally competent Thermus scotoductus SA-01.</title>
        <authorList>
            <person name="Gounder K."/>
            <person name="Brzuszkiewicz E."/>
            <person name="Liesegang H."/>
            <person name="Wollherr A."/>
            <person name="Daniel R."/>
            <person name="Gottschalk G."/>
            <person name="Reva O."/>
            <person name="Kumwenda B."/>
            <person name="Srivastava M."/>
            <person name="Bricio C."/>
            <person name="Berenguer J."/>
            <person name="van Heerden E."/>
            <person name="Litthauer D."/>
        </authorList>
    </citation>
    <scope>NUCLEOTIDE SEQUENCE [LARGE SCALE GENOMIC DNA]</scope>
    <source>
        <strain evidence="10">ATCC 700910 / SA-01</strain>
    </source>
</reference>
<dbReference type="EMBL" id="CP001962">
    <property type="protein sequence ID" value="ADW21638.1"/>
    <property type="molecule type" value="Genomic_DNA"/>
</dbReference>
<dbReference type="GO" id="GO:0008270">
    <property type="term" value="F:zinc ion binding"/>
    <property type="evidence" value="ECO:0007669"/>
    <property type="project" value="InterPro"/>
</dbReference>
<dbReference type="InterPro" id="IPR036977">
    <property type="entry name" value="DNA_primase_Znf_CHC2"/>
</dbReference>
<dbReference type="InterPro" id="IPR006171">
    <property type="entry name" value="TOPRIM_dom"/>
</dbReference>
<sequence>MHDTLQHILAATRAQPAGQSSWQGHCPAHDDRNPSLSISLKEGRILLHCHAGCAPEAVLEAVGLTWRDLYAREARPWEAPGYYRPVAPERPSTPIEARERWVRWWASATPGHPLLRAYLRARGLSVDPPPSLRLALWGETPFMLARVLDLRGQVVGLHMTELLPDGSGRKAKRLAKGSHPQGGAIRLYALRPGEPLALTEGIETGLAVHQATGWPVWACVSAGGLAAVQLPAEAREVVICADHDQAGLEAAHKLARRLLSEGRRVRVAVPPREGMDWLDVVAEEVAQ</sequence>
<evidence type="ECO:0000313" key="10">
    <source>
        <dbReference type="Proteomes" id="UP000008087"/>
    </source>
</evidence>
<dbReference type="InterPro" id="IPR034154">
    <property type="entry name" value="TOPRIM_DnaG/twinkle"/>
</dbReference>
<dbReference type="Gene3D" id="3.90.580.10">
    <property type="entry name" value="Zinc finger, CHC2-type domain"/>
    <property type="match status" value="1"/>
</dbReference>
<evidence type="ECO:0000259" key="8">
    <source>
        <dbReference type="Pfam" id="PF23639"/>
    </source>
</evidence>
<dbReference type="GO" id="GO:1990077">
    <property type="term" value="C:primosome complex"/>
    <property type="evidence" value="ECO:0007669"/>
    <property type="project" value="UniProtKB-KW"/>
</dbReference>
<dbReference type="Pfam" id="PF23639">
    <property type="entry name" value="DUF7146"/>
    <property type="match status" value="1"/>
</dbReference>
<reference evidence="10" key="1">
    <citation type="submission" date="2010-03" db="EMBL/GenBank/DDBJ databases">
        <title>The genome sequence of Thermus scotoductus SA-01.</title>
        <authorList>
            <person name="Gounder K."/>
            <person name="Liesegang H."/>
            <person name="Brzuszkiewicz E."/>
            <person name="Wollherr A."/>
            <person name="Daniel R."/>
            <person name="Gottschalk G."/>
            <person name="van Heerden E."/>
            <person name="Litthauer D."/>
        </authorList>
    </citation>
    <scope>NUCLEOTIDE SEQUENCE [LARGE SCALE GENOMIC DNA]</scope>
    <source>
        <strain evidence="10">ATCC 700910 / SA-01</strain>
    </source>
</reference>
<keyword evidence="5" id="KW-0235">DNA replication</keyword>
<dbReference type="GO" id="GO:0000428">
    <property type="term" value="C:DNA-directed RNA polymerase complex"/>
    <property type="evidence" value="ECO:0007669"/>
    <property type="project" value="UniProtKB-KW"/>
</dbReference>
<keyword evidence="1" id="KW-0240">DNA-directed RNA polymerase</keyword>
<feature type="domain" description="DUF7146" evidence="8">
    <location>
        <begin position="97"/>
        <end position="186"/>
    </location>
</feature>
<dbReference type="CDD" id="cd01029">
    <property type="entry name" value="TOPRIM_primases"/>
    <property type="match status" value="1"/>
</dbReference>
<dbReference type="Proteomes" id="UP000008087">
    <property type="component" value="Chromosome"/>
</dbReference>
<dbReference type="GO" id="GO:0016779">
    <property type="term" value="F:nucleotidyltransferase activity"/>
    <property type="evidence" value="ECO:0007669"/>
    <property type="project" value="UniProtKB-KW"/>
</dbReference>
<evidence type="ECO:0000256" key="2">
    <source>
        <dbReference type="ARBA" id="ARBA00022515"/>
    </source>
</evidence>
<evidence type="ECO:0000256" key="3">
    <source>
        <dbReference type="ARBA" id="ARBA00022679"/>
    </source>
</evidence>
<keyword evidence="2" id="KW-0639">Primosome</keyword>
<dbReference type="STRING" id="743525.TSC_c10160"/>
<accession>E8PPH2</accession>
<evidence type="ECO:0000256" key="6">
    <source>
        <dbReference type="ARBA" id="ARBA00023163"/>
    </source>
</evidence>
<evidence type="ECO:0000313" key="9">
    <source>
        <dbReference type="EMBL" id="ADW21638.1"/>
    </source>
</evidence>
<evidence type="ECO:0000256" key="4">
    <source>
        <dbReference type="ARBA" id="ARBA00022695"/>
    </source>
</evidence>
<protein>
    <submittedName>
        <fullName evidence="9">Virulence-associated protein E</fullName>
    </submittedName>
</protein>
<evidence type="ECO:0000259" key="7">
    <source>
        <dbReference type="Pfam" id="PF13362"/>
    </source>
</evidence>
<dbReference type="RefSeq" id="WP_015716915.1">
    <property type="nucleotide sequence ID" value="NC_014974.1"/>
</dbReference>
<dbReference type="Gene3D" id="3.40.1360.10">
    <property type="match status" value="1"/>
</dbReference>
<organism evidence="9 10">
    <name type="scientific">Thermus scotoductus (strain ATCC 700910 / SA-01)</name>
    <dbReference type="NCBI Taxonomy" id="743525"/>
    <lineage>
        <taxon>Bacteria</taxon>
        <taxon>Thermotogati</taxon>
        <taxon>Deinococcota</taxon>
        <taxon>Deinococci</taxon>
        <taxon>Thermales</taxon>
        <taxon>Thermaceae</taxon>
        <taxon>Thermus</taxon>
    </lineage>
</organism>
<proteinExistence type="predicted"/>
<dbReference type="eggNOG" id="COG4643">
    <property type="taxonomic scope" value="Bacteria"/>
</dbReference>
<dbReference type="eggNOG" id="COG0358">
    <property type="taxonomic scope" value="Bacteria"/>
</dbReference>